<accession>A0A5D3AKE4</accession>
<proteinExistence type="predicted"/>
<evidence type="ECO:0000313" key="2">
    <source>
        <dbReference type="Proteomes" id="UP000322245"/>
    </source>
</evidence>
<dbReference type="EMBL" id="NIDF01000424">
    <property type="protein sequence ID" value="TYJ51128.1"/>
    <property type="molecule type" value="Genomic_DNA"/>
</dbReference>
<dbReference type="AlphaFoldDB" id="A0A5D3AKE4"/>
<reference evidence="1 2" key="1">
    <citation type="submission" date="2017-05" db="EMBL/GenBank/DDBJ databases">
        <title>The Genome Sequence of Tsuchiyaea wingfieldii DSM 27421.</title>
        <authorList>
            <person name="Cuomo C."/>
            <person name="Passer A."/>
            <person name="Billmyre B."/>
            <person name="Heitman J."/>
        </authorList>
    </citation>
    <scope>NUCLEOTIDE SEQUENCE [LARGE SCALE GENOMIC DNA]</scope>
    <source>
        <strain evidence="1 2">DSM 27421</strain>
    </source>
</reference>
<protein>
    <submittedName>
        <fullName evidence="1">Uncharacterized protein</fullName>
    </submittedName>
</protein>
<feature type="non-terminal residue" evidence="1">
    <location>
        <position position="110"/>
    </location>
</feature>
<dbReference type="Proteomes" id="UP000322245">
    <property type="component" value="Unassembled WGS sequence"/>
</dbReference>
<name>A0A5D3AKE4_9TREE</name>
<sequence>MPSSTKKDGCWGKFAVSTEEWALLRKVHEVMSFAVDLPQFFGGETYPTISLVLPLLKTLRIQWAAFKHNGNTPPILVPAIEAGTQSVEKYYDMAMDSETAIVCRIDIWGD</sequence>
<evidence type="ECO:0000313" key="1">
    <source>
        <dbReference type="EMBL" id="TYJ51128.1"/>
    </source>
</evidence>
<keyword evidence="2" id="KW-1185">Reference proteome</keyword>
<comment type="caution">
    <text evidence="1">The sequence shown here is derived from an EMBL/GenBank/DDBJ whole genome shotgun (WGS) entry which is preliminary data.</text>
</comment>
<gene>
    <name evidence="1" type="ORF">B9479_008317</name>
</gene>
<organism evidence="1 2">
    <name type="scientific">Cryptococcus floricola</name>
    <dbReference type="NCBI Taxonomy" id="2591691"/>
    <lineage>
        <taxon>Eukaryota</taxon>
        <taxon>Fungi</taxon>
        <taxon>Dikarya</taxon>
        <taxon>Basidiomycota</taxon>
        <taxon>Agaricomycotina</taxon>
        <taxon>Tremellomycetes</taxon>
        <taxon>Tremellales</taxon>
        <taxon>Cryptococcaceae</taxon>
        <taxon>Cryptococcus</taxon>
    </lineage>
</organism>